<keyword evidence="1" id="KW-1133">Transmembrane helix</keyword>
<reference evidence="3 4" key="1">
    <citation type="submission" date="2020-08" db="EMBL/GenBank/DDBJ databases">
        <title>Sequencing the genomes of 1000 actinobacteria strains.</title>
        <authorList>
            <person name="Klenk H.-P."/>
        </authorList>
    </citation>
    <scope>NUCLEOTIDE SEQUENCE [LARGE SCALE GENOMIC DNA]</scope>
    <source>
        <strain evidence="3 4">DSM 45298</strain>
    </source>
</reference>
<feature type="domain" description="Mce/MlaD" evidence="2">
    <location>
        <begin position="37"/>
        <end position="109"/>
    </location>
</feature>
<dbReference type="InterPro" id="IPR003399">
    <property type="entry name" value="Mce/MlaD"/>
</dbReference>
<proteinExistence type="predicted"/>
<evidence type="ECO:0000313" key="3">
    <source>
        <dbReference type="EMBL" id="MBB4137393.1"/>
    </source>
</evidence>
<dbReference type="RefSeq" id="WP_183372251.1">
    <property type="nucleotide sequence ID" value="NZ_BAABHL010000126.1"/>
</dbReference>
<organism evidence="3 4">
    <name type="scientific">Gordonia humi</name>
    <dbReference type="NCBI Taxonomy" id="686429"/>
    <lineage>
        <taxon>Bacteria</taxon>
        <taxon>Bacillati</taxon>
        <taxon>Actinomycetota</taxon>
        <taxon>Actinomycetes</taxon>
        <taxon>Mycobacteriales</taxon>
        <taxon>Gordoniaceae</taxon>
        <taxon>Gordonia</taxon>
    </lineage>
</organism>
<evidence type="ECO:0000256" key="1">
    <source>
        <dbReference type="SAM" id="Phobius"/>
    </source>
</evidence>
<keyword evidence="1" id="KW-0472">Membrane</keyword>
<keyword evidence="1" id="KW-0812">Transmembrane</keyword>
<evidence type="ECO:0000313" key="4">
    <source>
        <dbReference type="Proteomes" id="UP000551501"/>
    </source>
</evidence>
<dbReference type="PANTHER" id="PTHR33371">
    <property type="entry name" value="INTERMEMBRANE PHOSPHOLIPID TRANSPORT SYSTEM BINDING PROTEIN MLAD-RELATED"/>
    <property type="match status" value="1"/>
</dbReference>
<sequence>MITKTRVSVLAMLAIMVVSILYIFHVGLHIKTLSAKHANVTVQDTNGILVGSRVLLRGIEIGHVTGISQTPQGAKIAWDYHDSNRIPVDSDFRVDNLSALGEAYLAVLPARDGGPYLSDGANVDGSRVREASTFKDLSQQVTEVLTQVDPSQVKNVFHQLDVGLPDDFEVLGDLNRVGRLLTNEMVRNEDSLRTLLATMQPLLMRSERLPGDLAGITPQIRDFGKMFAYMQDGVKDAIDWSGPMYTGITEGAKPLVALLQKFLDVNSSDLKVIGDNLLPVTSAGAASMRTIDAGKLFDAILAATNKGAVTVRIPVGGGG</sequence>
<dbReference type="PANTHER" id="PTHR33371:SF16">
    <property type="entry name" value="MCE-FAMILY PROTEIN MCE3F"/>
    <property type="match status" value="1"/>
</dbReference>
<dbReference type="AlphaFoldDB" id="A0A840F4G0"/>
<dbReference type="GO" id="GO:0005576">
    <property type="term" value="C:extracellular region"/>
    <property type="evidence" value="ECO:0007669"/>
    <property type="project" value="TreeGrafter"/>
</dbReference>
<accession>A0A840F4G0</accession>
<dbReference type="InterPro" id="IPR052336">
    <property type="entry name" value="MlaD_Phospholipid_Transporter"/>
</dbReference>
<evidence type="ECO:0000259" key="2">
    <source>
        <dbReference type="Pfam" id="PF02470"/>
    </source>
</evidence>
<keyword evidence="4" id="KW-1185">Reference proteome</keyword>
<feature type="transmembrane region" description="Helical" evidence="1">
    <location>
        <begin position="7"/>
        <end position="28"/>
    </location>
</feature>
<protein>
    <submittedName>
        <fullName evidence="3">Virulence factor Mce-like protein</fullName>
    </submittedName>
</protein>
<gene>
    <name evidence="3" type="ORF">BKA16_003945</name>
</gene>
<dbReference type="EMBL" id="JACIFP010000001">
    <property type="protein sequence ID" value="MBB4137393.1"/>
    <property type="molecule type" value="Genomic_DNA"/>
</dbReference>
<comment type="caution">
    <text evidence="3">The sequence shown here is derived from an EMBL/GenBank/DDBJ whole genome shotgun (WGS) entry which is preliminary data.</text>
</comment>
<name>A0A840F4G0_9ACTN</name>
<dbReference type="Proteomes" id="UP000551501">
    <property type="component" value="Unassembled WGS sequence"/>
</dbReference>
<dbReference type="Pfam" id="PF02470">
    <property type="entry name" value="MlaD"/>
    <property type="match status" value="1"/>
</dbReference>